<name>A0ACC6M2Q7_9BACI</name>
<dbReference type="EMBL" id="JAWZSR010000002">
    <property type="protein sequence ID" value="MDX8045235.1"/>
    <property type="molecule type" value="Genomic_DNA"/>
</dbReference>
<proteinExistence type="predicted"/>
<reference evidence="1" key="1">
    <citation type="submission" date="2023-11" db="EMBL/GenBank/DDBJ databases">
        <title>Gracilibacillus pellucida a moderately halophilic bacterium isolated from saline soil in Xinjiang province.</title>
        <authorList>
            <person name="Zhang Z."/>
            <person name="Tan F."/>
            <person name="Wang Y."/>
            <person name="Xia M."/>
        </authorList>
    </citation>
    <scope>NUCLEOTIDE SEQUENCE</scope>
    <source>
        <strain evidence="1">S3-1-1</strain>
    </source>
</reference>
<organism evidence="1 2">
    <name type="scientific">Gracilibacillus pellucidus</name>
    <dbReference type="NCBI Taxonomy" id="3095368"/>
    <lineage>
        <taxon>Bacteria</taxon>
        <taxon>Bacillati</taxon>
        <taxon>Bacillota</taxon>
        <taxon>Bacilli</taxon>
        <taxon>Bacillales</taxon>
        <taxon>Bacillaceae</taxon>
        <taxon>Gracilibacillus</taxon>
    </lineage>
</organism>
<comment type="caution">
    <text evidence="1">The sequence shown here is derived from an EMBL/GenBank/DDBJ whole genome shotgun (WGS) entry which is preliminary data.</text>
</comment>
<sequence>MKDIIYTRFLLLKKQSFSLTCWILLPLLVTVGFVYIAETAQDDMNVPIGMVLEEDSSASHLLLEAIEDSSLVSVTSLSEREAIRKLEQHELDSVFIIRAGYEENIHNGNRKNVLTSYYSDRSFAYTPVREMIVSIIQQDTGRSKAADAVMNLERQLNGEQNWAIDEIIEKSRQIEQEEDLLQNEFRYDTDSEPIAPSNTLWNPWIIWAFATMLVTILLFDWVIKEQKTKVRVRFPFTKITYPAYMLMNVFIYLIGLLFIDLITALVFYFVYQVTINILSLVTFRMMICLFAFLFVSLIRHAYASYVAAIMWTLVLIVISGTFLPFSPNNQLLQWLNPLRHFLNGEPTTFWLGICVIGMIIWYVKEGKKYA</sequence>
<dbReference type="Proteomes" id="UP001277972">
    <property type="component" value="Unassembled WGS sequence"/>
</dbReference>
<protein>
    <submittedName>
        <fullName evidence="1">ABC transporter permease</fullName>
    </submittedName>
</protein>
<accession>A0ACC6M2Q7</accession>
<keyword evidence="2" id="KW-1185">Reference proteome</keyword>
<gene>
    <name evidence="1" type="ORF">SH601_04465</name>
</gene>
<evidence type="ECO:0000313" key="1">
    <source>
        <dbReference type="EMBL" id="MDX8045235.1"/>
    </source>
</evidence>
<evidence type="ECO:0000313" key="2">
    <source>
        <dbReference type="Proteomes" id="UP001277972"/>
    </source>
</evidence>